<sequence length="215" mass="21894">MQEELLVDVGLMVAFWGVSMLFVITPGVDWAYAIASGVKHRTGMLPAVSGMLAGHLVATLVVAAGVAAVLAASPVAMTVLTVAGAAYLIWLGVGALRHPATPDLTGQTAPTGGRKLFAKGIGISLLNPKVFLLFLALLPQFTSANAPWPVGAQMVLLGALHVANCAVVYFAVGYGAAAVLTRRPKAAKVVGIVSGIVMIALGVLLAGEKAAEAFL</sequence>
<feature type="transmembrane region" description="Helical" evidence="6">
    <location>
        <begin position="116"/>
        <end position="138"/>
    </location>
</feature>
<evidence type="ECO:0000256" key="3">
    <source>
        <dbReference type="ARBA" id="ARBA00022692"/>
    </source>
</evidence>
<organism evidence="7 8">
    <name type="scientific">Micrococcus endophyticus</name>
    <dbReference type="NCBI Taxonomy" id="455343"/>
    <lineage>
        <taxon>Bacteria</taxon>
        <taxon>Bacillati</taxon>
        <taxon>Actinomycetota</taxon>
        <taxon>Actinomycetes</taxon>
        <taxon>Micrococcales</taxon>
        <taxon>Micrococcaceae</taxon>
        <taxon>Micrococcus</taxon>
    </lineage>
</organism>
<feature type="transmembrane region" description="Helical" evidence="6">
    <location>
        <begin position="47"/>
        <end position="69"/>
    </location>
</feature>
<protein>
    <submittedName>
        <fullName evidence="7">Threonine/homoserine/homoserine lactone efflux protein</fullName>
    </submittedName>
</protein>
<feature type="transmembrane region" description="Helical" evidence="6">
    <location>
        <begin position="189"/>
        <end position="207"/>
    </location>
</feature>
<feature type="transmembrane region" description="Helical" evidence="6">
    <location>
        <begin position="75"/>
        <end position="96"/>
    </location>
</feature>
<comment type="caution">
    <text evidence="7">The sequence shown here is derived from an EMBL/GenBank/DDBJ whole genome shotgun (WGS) entry which is preliminary data.</text>
</comment>
<keyword evidence="4 6" id="KW-1133">Transmembrane helix</keyword>
<dbReference type="GO" id="GO:0005886">
    <property type="term" value="C:plasma membrane"/>
    <property type="evidence" value="ECO:0007669"/>
    <property type="project" value="UniProtKB-SubCell"/>
</dbReference>
<feature type="transmembrane region" description="Helical" evidence="6">
    <location>
        <begin position="150"/>
        <end position="177"/>
    </location>
</feature>
<dbReference type="InterPro" id="IPR001123">
    <property type="entry name" value="LeuE-type"/>
</dbReference>
<evidence type="ECO:0000256" key="4">
    <source>
        <dbReference type="ARBA" id="ARBA00022989"/>
    </source>
</evidence>
<dbReference type="PANTHER" id="PTHR30086:SF20">
    <property type="entry name" value="ARGININE EXPORTER PROTEIN ARGO-RELATED"/>
    <property type="match status" value="1"/>
</dbReference>
<dbReference type="AlphaFoldDB" id="A0A7W9JIV3"/>
<accession>A0A7W9JIV3</accession>
<keyword evidence="3 6" id="KW-0812">Transmembrane</keyword>
<evidence type="ECO:0000256" key="5">
    <source>
        <dbReference type="ARBA" id="ARBA00023136"/>
    </source>
</evidence>
<keyword evidence="2" id="KW-1003">Cell membrane</keyword>
<dbReference type="Proteomes" id="UP000567246">
    <property type="component" value="Unassembled WGS sequence"/>
</dbReference>
<keyword evidence="5 6" id="KW-0472">Membrane</keyword>
<dbReference type="PANTHER" id="PTHR30086">
    <property type="entry name" value="ARGININE EXPORTER PROTEIN ARGO"/>
    <property type="match status" value="1"/>
</dbReference>
<comment type="subcellular location">
    <subcellularLocation>
        <location evidence="1">Cell membrane</location>
        <topology evidence="1">Multi-pass membrane protein</topology>
    </subcellularLocation>
</comment>
<reference evidence="7 8" key="1">
    <citation type="submission" date="2020-08" db="EMBL/GenBank/DDBJ databases">
        <title>Sequencing the genomes of 1000 actinobacteria strains.</title>
        <authorList>
            <person name="Klenk H.-P."/>
        </authorList>
    </citation>
    <scope>NUCLEOTIDE SEQUENCE [LARGE SCALE GENOMIC DNA]</scope>
    <source>
        <strain evidence="7 8">DSM 17945</strain>
    </source>
</reference>
<evidence type="ECO:0000256" key="1">
    <source>
        <dbReference type="ARBA" id="ARBA00004651"/>
    </source>
</evidence>
<dbReference type="RefSeq" id="WP_246416893.1">
    <property type="nucleotide sequence ID" value="NZ_BAABAG010000007.1"/>
</dbReference>
<dbReference type="EMBL" id="JACHMW010000001">
    <property type="protein sequence ID" value="MBB5848706.1"/>
    <property type="molecule type" value="Genomic_DNA"/>
</dbReference>
<proteinExistence type="predicted"/>
<keyword evidence="8" id="KW-1185">Reference proteome</keyword>
<evidence type="ECO:0000313" key="7">
    <source>
        <dbReference type="EMBL" id="MBB5848706.1"/>
    </source>
</evidence>
<gene>
    <name evidence="7" type="ORF">HDA33_001270</name>
</gene>
<evidence type="ECO:0000256" key="6">
    <source>
        <dbReference type="SAM" id="Phobius"/>
    </source>
</evidence>
<dbReference type="GO" id="GO:0015171">
    <property type="term" value="F:amino acid transmembrane transporter activity"/>
    <property type="evidence" value="ECO:0007669"/>
    <property type="project" value="TreeGrafter"/>
</dbReference>
<evidence type="ECO:0000256" key="2">
    <source>
        <dbReference type="ARBA" id="ARBA00022475"/>
    </source>
</evidence>
<dbReference type="Pfam" id="PF01810">
    <property type="entry name" value="LysE"/>
    <property type="match status" value="1"/>
</dbReference>
<name>A0A7W9JIV3_9MICC</name>
<evidence type="ECO:0000313" key="8">
    <source>
        <dbReference type="Proteomes" id="UP000567246"/>
    </source>
</evidence>
<feature type="transmembrane region" description="Helical" evidence="6">
    <location>
        <begin position="12"/>
        <end position="35"/>
    </location>
</feature>